<evidence type="ECO:0000256" key="2">
    <source>
        <dbReference type="ARBA" id="ARBA00022857"/>
    </source>
</evidence>
<dbReference type="EMBL" id="QGMJ01000428">
    <property type="protein sequence ID" value="TVY36446.1"/>
    <property type="molecule type" value="Genomic_DNA"/>
</dbReference>
<evidence type="ECO:0000256" key="3">
    <source>
        <dbReference type="ARBA" id="ARBA00023002"/>
    </source>
</evidence>
<dbReference type="Proteomes" id="UP000462212">
    <property type="component" value="Unassembled WGS sequence"/>
</dbReference>
<dbReference type="PANTHER" id="PTHR43008:SF7">
    <property type="entry name" value="SHORT CHAIN DEHYDROGENASE_REDUCTASE (AFU_ORTHOLOGUE AFUA_2G00830)"/>
    <property type="match status" value="1"/>
</dbReference>
<dbReference type="CDD" id="cd05233">
    <property type="entry name" value="SDR_c"/>
    <property type="match status" value="1"/>
</dbReference>
<dbReference type="SUPFAM" id="SSF51735">
    <property type="entry name" value="NAD(P)-binding Rossmann-fold domains"/>
    <property type="match status" value="1"/>
</dbReference>
<name>A0A8H8RJ60_9HELO</name>
<gene>
    <name evidence="4" type="primary">TSC10A</name>
    <name evidence="4" type="ORF">LSUB1_G005210</name>
</gene>
<dbReference type="PROSITE" id="PS00061">
    <property type="entry name" value="ADH_SHORT"/>
    <property type="match status" value="1"/>
</dbReference>
<feature type="non-terminal residue" evidence="4">
    <location>
        <position position="1"/>
    </location>
</feature>
<keyword evidence="2" id="KW-0521">NADP</keyword>
<dbReference type="GO" id="GO:0016616">
    <property type="term" value="F:oxidoreductase activity, acting on the CH-OH group of donors, NAD or NADP as acceptor"/>
    <property type="evidence" value="ECO:0007669"/>
    <property type="project" value="UniProtKB-ARBA"/>
</dbReference>
<dbReference type="PANTHER" id="PTHR43008">
    <property type="entry name" value="BENZIL REDUCTASE"/>
    <property type="match status" value="1"/>
</dbReference>
<accession>A0A8H8RJ60</accession>
<dbReference type="AlphaFoldDB" id="A0A8H8RJ60"/>
<protein>
    <submittedName>
        <fullName evidence="4">3-dehydrosphinganine reductase</fullName>
    </submittedName>
</protein>
<sequence>MSSTSSHPVFSPSNLAVITGGASGIGLALAQKCASYDMNVLICDINAANLKAAKDVIKGKGKGKVETVELDVSKLEDYEKVESVVEKEFNVGLVLRCDVDQGRISLLALNAGTTAKGTWGDSAYFAHILNTNLFGVINGLNTLLPLATEHSTASNPTSIIITGSKQGITNPPGNPAYNASKAAVRTLAEQLSLDLSRSTPTTSVHLLVPGWVFTGMTGNTAFGEAQKEKPKGAWRPEQVVEYLEARMAEGKFYVICPDNDVSESMDRKRIAWATNDLLTGRPPLTRWREDYVNEANEWMSKQH</sequence>
<dbReference type="Gene3D" id="3.40.50.720">
    <property type="entry name" value="NAD(P)-binding Rossmann-like Domain"/>
    <property type="match status" value="1"/>
</dbReference>
<comment type="similarity">
    <text evidence="1">Belongs to the short-chain dehydrogenases/reductases (SDR) family.</text>
</comment>
<dbReference type="InterPro" id="IPR002347">
    <property type="entry name" value="SDR_fam"/>
</dbReference>
<comment type="caution">
    <text evidence="4">The sequence shown here is derived from an EMBL/GenBank/DDBJ whole genome shotgun (WGS) entry which is preliminary data.</text>
</comment>
<organism evidence="4 5">
    <name type="scientific">Lachnellula subtilissima</name>
    <dbReference type="NCBI Taxonomy" id="602034"/>
    <lineage>
        <taxon>Eukaryota</taxon>
        <taxon>Fungi</taxon>
        <taxon>Dikarya</taxon>
        <taxon>Ascomycota</taxon>
        <taxon>Pezizomycotina</taxon>
        <taxon>Leotiomycetes</taxon>
        <taxon>Helotiales</taxon>
        <taxon>Lachnaceae</taxon>
        <taxon>Lachnellula</taxon>
    </lineage>
</organism>
<keyword evidence="5" id="KW-1185">Reference proteome</keyword>
<dbReference type="OrthoDB" id="5307821at2759"/>
<dbReference type="InterPro" id="IPR036291">
    <property type="entry name" value="NAD(P)-bd_dom_sf"/>
</dbReference>
<reference evidence="4 5" key="1">
    <citation type="submission" date="2018-05" db="EMBL/GenBank/DDBJ databases">
        <title>Genome sequencing and assembly of the regulated plant pathogen Lachnellula willkommii and related sister species for the development of diagnostic species identification markers.</title>
        <authorList>
            <person name="Giroux E."/>
            <person name="Bilodeau G."/>
        </authorList>
    </citation>
    <scope>NUCLEOTIDE SEQUENCE [LARGE SCALE GENOMIC DNA]</scope>
    <source>
        <strain evidence="4 5">CBS 197.66</strain>
    </source>
</reference>
<dbReference type="PRINTS" id="PR00081">
    <property type="entry name" value="GDHRDH"/>
</dbReference>
<dbReference type="GO" id="GO:0050664">
    <property type="term" value="F:oxidoreductase activity, acting on NAD(P)H, oxygen as acceptor"/>
    <property type="evidence" value="ECO:0007669"/>
    <property type="project" value="TreeGrafter"/>
</dbReference>
<evidence type="ECO:0000313" key="5">
    <source>
        <dbReference type="Proteomes" id="UP000462212"/>
    </source>
</evidence>
<keyword evidence="3" id="KW-0560">Oxidoreductase</keyword>
<proteinExistence type="inferred from homology"/>
<dbReference type="InterPro" id="IPR020904">
    <property type="entry name" value="Sc_DH/Rdtase_CS"/>
</dbReference>
<evidence type="ECO:0000313" key="4">
    <source>
        <dbReference type="EMBL" id="TVY36446.1"/>
    </source>
</evidence>
<dbReference type="Pfam" id="PF00106">
    <property type="entry name" value="adh_short"/>
    <property type="match status" value="1"/>
</dbReference>
<evidence type="ECO:0000256" key="1">
    <source>
        <dbReference type="ARBA" id="ARBA00006484"/>
    </source>
</evidence>